<dbReference type="Gene3D" id="3.40.390.10">
    <property type="entry name" value="Collagenase (Catalytic Domain)"/>
    <property type="match status" value="1"/>
</dbReference>
<dbReference type="GO" id="GO:0008237">
    <property type="term" value="F:metallopeptidase activity"/>
    <property type="evidence" value="ECO:0007669"/>
    <property type="project" value="UniProtKB-KW"/>
</dbReference>
<keyword evidence="2" id="KW-0378">Hydrolase</keyword>
<evidence type="ECO:0000313" key="5">
    <source>
        <dbReference type="EMBL" id="AEO32756.1"/>
    </source>
</evidence>
<dbReference type="EMBL" id="JO841139">
    <property type="protein sequence ID" value="AEO32756.1"/>
    <property type="molecule type" value="mRNA"/>
</dbReference>
<dbReference type="GO" id="GO:0006509">
    <property type="term" value="P:membrane protein ectodomain proteolysis"/>
    <property type="evidence" value="ECO:0007669"/>
    <property type="project" value="TreeGrafter"/>
</dbReference>
<sequence length="375" mass="41986">TVPVKCYLKNCASAYAKHCLLFCRNFRTQLFTASSGMITAILTTFLVSCVCGISTQEVQHAEEETTIKLGLLFVYDENFAEQAIFKRNGTFNAYFTVLTNDAQAYFKNHPNLKVRLTLVNSSKLEEKDKLVYANKGSEKRLDATATLRNLEDIFTWNESLSSDVDAVFLVTGLKVETTTSFRTGEWYGLAAPRSICYGNASVGIIHDDGATFNGAHLLALQIALLLGAKKDNGKWGECPFSEGPLASSINGGSHPMLSRCSEWAMWGFYWRVFNRTGVCWNDSPKAVIENNHDLPESFYQKDECDVCELRNKTLKNGSECKGNKNYRRRGECQVYCCPYTKTSLRNWICDYENPVNLPDGTSCHSGKICIHGECV</sequence>
<protein>
    <recommendedName>
        <fullName evidence="6">Peptidase M12B domain-containing protein</fullName>
    </recommendedName>
</protein>
<keyword evidence="3" id="KW-0862">Zinc</keyword>
<dbReference type="InterPro" id="IPR024079">
    <property type="entry name" value="MetalloPept_cat_dom_sf"/>
</dbReference>
<dbReference type="AlphaFoldDB" id="G3MGY8"/>
<name>G3MGY8_AMBMU</name>
<keyword evidence="4" id="KW-0482">Metalloprotease</keyword>
<feature type="non-terminal residue" evidence="5">
    <location>
        <position position="1"/>
    </location>
</feature>
<evidence type="ECO:0000256" key="2">
    <source>
        <dbReference type="ARBA" id="ARBA00022801"/>
    </source>
</evidence>
<evidence type="ECO:0008006" key="6">
    <source>
        <dbReference type="Google" id="ProtNLM"/>
    </source>
</evidence>
<dbReference type="PANTHER" id="PTHR11905:SF159">
    <property type="entry name" value="ADAM METALLOPROTEASE"/>
    <property type="match status" value="1"/>
</dbReference>
<evidence type="ECO:0000256" key="1">
    <source>
        <dbReference type="ARBA" id="ARBA00022670"/>
    </source>
</evidence>
<dbReference type="PANTHER" id="PTHR11905">
    <property type="entry name" value="ADAM A DISINTEGRIN AND METALLOPROTEASE DOMAIN"/>
    <property type="match status" value="1"/>
</dbReference>
<organism evidence="5">
    <name type="scientific">Amblyomma maculatum</name>
    <name type="common">Gulf Coast tick</name>
    <dbReference type="NCBI Taxonomy" id="34609"/>
    <lineage>
        <taxon>Eukaryota</taxon>
        <taxon>Metazoa</taxon>
        <taxon>Ecdysozoa</taxon>
        <taxon>Arthropoda</taxon>
        <taxon>Chelicerata</taxon>
        <taxon>Arachnida</taxon>
        <taxon>Acari</taxon>
        <taxon>Parasitiformes</taxon>
        <taxon>Ixodida</taxon>
        <taxon>Ixodoidea</taxon>
        <taxon>Ixodidae</taxon>
        <taxon>Amblyomminae</taxon>
        <taxon>Amblyomma</taxon>
    </lineage>
</organism>
<accession>G3MGY8</accession>
<dbReference type="SUPFAM" id="SSF55486">
    <property type="entry name" value="Metalloproteases ('zincins'), catalytic domain"/>
    <property type="match status" value="1"/>
</dbReference>
<evidence type="ECO:0000256" key="3">
    <source>
        <dbReference type="ARBA" id="ARBA00022833"/>
    </source>
</evidence>
<proteinExistence type="evidence at transcript level"/>
<keyword evidence="1" id="KW-0645">Protease</keyword>
<reference evidence="5" key="1">
    <citation type="journal article" date="2011" name="PLoS ONE">
        <title>A deep insight into the sialotranscriptome of the gulf coast tick, Amblyomma maculatum.</title>
        <authorList>
            <person name="Karim S."/>
            <person name="Singh P."/>
            <person name="Ribeiro J.M."/>
        </authorList>
    </citation>
    <scope>NUCLEOTIDE SEQUENCE</scope>
    <source>
        <tissue evidence="5">Salivary gland</tissue>
    </source>
</reference>
<evidence type="ECO:0000256" key="4">
    <source>
        <dbReference type="ARBA" id="ARBA00023049"/>
    </source>
</evidence>